<dbReference type="PANTHER" id="PTHR33048">
    <property type="entry name" value="PTH11-LIKE INTEGRAL MEMBRANE PROTEIN (AFU_ORTHOLOGUE AFUA_5G11245)"/>
    <property type="match status" value="1"/>
</dbReference>
<sequence length="397" mass="44136">MGVPLGGRGPQMIGVYTLFVALTTIAIVLRVYTRVLIVKTFGIDDYLAVAAWAVFCVFASFALTGVRHGTGQHAEDILPPSELPIGLKFWWLCEPVYVLCNMLAKASIAVMLLRLTVIRTHRIIIWTVFTITETYSLFFFLLFIFQCQPSQYFWTQYTGGSGKCLDPKIVRHRCAGDWTYAILPYFLVWKLQMDTRSKMVVIFILSLGAIASTATIIRFPYLHLMADIDDFLYATTDVALWSCAETGLGITTACLATLRPLLRTWLEKTGIASTGHRRKGASNLPGKPDMPPSRRGHARVASAGLEEFDLGIRKTTRVSVDEFGKWDNMARDVDTTDGDSTSSESSKARINATVTAAPRDMNNHATPWNSTEARDFTARARDTGVVGSAWAEGRVRR</sequence>
<evidence type="ECO:0000256" key="5">
    <source>
        <dbReference type="ARBA" id="ARBA00038359"/>
    </source>
</evidence>
<feature type="transmembrane region" description="Helical" evidence="7">
    <location>
        <begin position="124"/>
        <end position="145"/>
    </location>
</feature>
<reference evidence="9 10" key="1">
    <citation type="submission" date="2015-06" db="EMBL/GenBank/DDBJ databases">
        <title>Draft genome of the ant-associated black yeast Phialophora attae CBS 131958.</title>
        <authorList>
            <person name="Moreno L.F."/>
            <person name="Stielow B.J."/>
            <person name="de Hoog S."/>
            <person name="Vicente V.A."/>
            <person name="Weiss V.A."/>
            <person name="de Vries M."/>
            <person name="Cruz L.M."/>
            <person name="Souza E.M."/>
        </authorList>
    </citation>
    <scope>NUCLEOTIDE SEQUENCE [LARGE SCALE GENOMIC DNA]</scope>
    <source>
        <strain evidence="9 10">CBS 131958</strain>
    </source>
</reference>
<comment type="subcellular location">
    <subcellularLocation>
        <location evidence="1">Membrane</location>
        <topology evidence="1">Multi-pass membrane protein</topology>
    </subcellularLocation>
</comment>
<comment type="caution">
    <text evidence="9">The sequence shown here is derived from an EMBL/GenBank/DDBJ whole genome shotgun (WGS) entry which is preliminary data.</text>
</comment>
<protein>
    <recommendedName>
        <fullName evidence="8">Rhodopsin domain-containing protein</fullName>
    </recommendedName>
</protein>
<dbReference type="OrthoDB" id="5329176at2759"/>
<dbReference type="VEuPathDB" id="FungiDB:AB675_7061"/>
<feature type="domain" description="Rhodopsin" evidence="8">
    <location>
        <begin position="29"/>
        <end position="263"/>
    </location>
</feature>
<feature type="transmembrane region" description="Helical" evidence="7">
    <location>
        <begin position="45"/>
        <end position="69"/>
    </location>
</feature>
<name>A0A0N1P195_9EURO</name>
<feature type="transmembrane region" description="Helical" evidence="7">
    <location>
        <begin position="89"/>
        <end position="112"/>
    </location>
</feature>
<evidence type="ECO:0000313" key="9">
    <source>
        <dbReference type="EMBL" id="KPI43452.1"/>
    </source>
</evidence>
<evidence type="ECO:0000256" key="2">
    <source>
        <dbReference type="ARBA" id="ARBA00022692"/>
    </source>
</evidence>
<gene>
    <name evidence="9" type="ORF">AB675_7061</name>
</gene>
<dbReference type="Pfam" id="PF20684">
    <property type="entry name" value="Fung_rhodopsin"/>
    <property type="match status" value="1"/>
</dbReference>
<dbReference type="Proteomes" id="UP000038010">
    <property type="component" value="Unassembled WGS sequence"/>
</dbReference>
<keyword evidence="10" id="KW-1185">Reference proteome</keyword>
<comment type="similarity">
    <text evidence="5">Belongs to the SAT4 family.</text>
</comment>
<evidence type="ECO:0000256" key="3">
    <source>
        <dbReference type="ARBA" id="ARBA00022989"/>
    </source>
</evidence>
<feature type="transmembrane region" description="Helical" evidence="7">
    <location>
        <begin position="200"/>
        <end position="219"/>
    </location>
</feature>
<dbReference type="PANTHER" id="PTHR33048:SF96">
    <property type="entry name" value="INTEGRAL MEMBRANE PROTEIN"/>
    <property type="match status" value="1"/>
</dbReference>
<feature type="transmembrane region" description="Helical" evidence="7">
    <location>
        <begin position="12"/>
        <end position="33"/>
    </location>
</feature>
<dbReference type="GO" id="GO:0016020">
    <property type="term" value="C:membrane"/>
    <property type="evidence" value="ECO:0007669"/>
    <property type="project" value="UniProtKB-SubCell"/>
</dbReference>
<dbReference type="EMBL" id="LFJN01000005">
    <property type="protein sequence ID" value="KPI43452.1"/>
    <property type="molecule type" value="Genomic_DNA"/>
</dbReference>
<keyword evidence="3 7" id="KW-1133">Transmembrane helix</keyword>
<dbReference type="InterPro" id="IPR052337">
    <property type="entry name" value="SAT4-like"/>
</dbReference>
<evidence type="ECO:0000256" key="7">
    <source>
        <dbReference type="SAM" id="Phobius"/>
    </source>
</evidence>
<evidence type="ECO:0000256" key="1">
    <source>
        <dbReference type="ARBA" id="ARBA00004141"/>
    </source>
</evidence>
<dbReference type="AlphaFoldDB" id="A0A0N1P195"/>
<evidence type="ECO:0000313" key="10">
    <source>
        <dbReference type="Proteomes" id="UP000038010"/>
    </source>
</evidence>
<dbReference type="InterPro" id="IPR049326">
    <property type="entry name" value="Rhodopsin_dom_fungi"/>
</dbReference>
<evidence type="ECO:0000256" key="4">
    <source>
        <dbReference type="ARBA" id="ARBA00023136"/>
    </source>
</evidence>
<accession>A0A0N1P195</accession>
<proteinExistence type="inferred from homology"/>
<dbReference type="RefSeq" id="XP_018003415.1">
    <property type="nucleotide sequence ID" value="XM_018147400.1"/>
</dbReference>
<keyword evidence="2 7" id="KW-0812">Transmembrane</keyword>
<dbReference type="GeneID" id="28739280"/>
<evidence type="ECO:0000256" key="6">
    <source>
        <dbReference type="SAM" id="MobiDB-lite"/>
    </source>
</evidence>
<feature type="region of interest" description="Disordered" evidence="6">
    <location>
        <begin position="273"/>
        <end position="297"/>
    </location>
</feature>
<feature type="region of interest" description="Disordered" evidence="6">
    <location>
        <begin position="360"/>
        <end position="380"/>
    </location>
</feature>
<evidence type="ECO:0000259" key="8">
    <source>
        <dbReference type="Pfam" id="PF20684"/>
    </source>
</evidence>
<organism evidence="9 10">
    <name type="scientific">Cyphellophora attinorum</name>
    <dbReference type="NCBI Taxonomy" id="1664694"/>
    <lineage>
        <taxon>Eukaryota</taxon>
        <taxon>Fungi</taxon>
        <taxon>Dikarya</taxon>
        <taxon>Ascomycota</taxon>
        <taxon>Pezizomycotina</taxon>
        <taxon>Eurotiomycetes</taxon>
        <taxon>Chaetothyriomycetidae</taxon>
        <taxon>Chaetothyriales</taxon>
        <taxon>Cyphellophoraceae</taxon>
        <taxon>Cyphellophora</taxon>
    </lineage>
</organism>
<keyword evidence="4 7" id="KW-0472">Membrane</keyword>